<dbReference type="InterPro" id="IPR011009">
    <property type="entry name" value="Kinase-like_dom_sf"/>
</dbReference>
<keyword evidence="4" id="KW-0808">Transferase</keyword>
<evidence type="ECO:0000256" key="2">
    <source>
        <dbReference type="ARBA" id="ARBA00006209"/>
    </source>
</evidence>
<dbReference type="GO" id="GO:0005524">
    <property type="term" value="F:ATP binding"/>
    <property type="evidence" value="ECO:0007669"/>
    <property type="project" value="UniProtKB-KW"/>
</dbReference>
<dbReference type="FunFam" id="1.25.40.70:FF:000011">
    <property type="entry name" value="Phosphatidylinositol 4-kinase alpha"/>
    <property type="match status" value="1"/>
</dbReference>
<dbReference type="EC" id="2.7.1.67" evidence="3"/>
<dbReference type="GeneID" id="30211795"/>
<dbReference type="RefSeq" id="XP_065726704.1">
    <property type="nucleotide sequence ID" value="XM_065870632.1"/>
</dbReference>
<dbReference type="PANTHER" id="PTHR10048">
    <property type="entry name" value="PHOSPHATIDYLINOSITOL KINASE"/>
    <property type="match status" value="1"/>
</dbReference>
<accession>A0AAJ8KEI7</accession>
<dbReference type="InterPro" id="IPR042236">
    <property type="entry name" value="PI3K_accessory_sf"/>
</dbReference>
<organism evidence="10 11">
    <name type="scientific">Kwoniella bestiolae CBS 10118</name>
    <dbReference type="NCBI Taxonomy" id="1296100"/>
    <lineage>
        <taxon>Eukaryota</taxon>
        <taxon>Fungi</taxon>
        <taxon>Dikarya</taxon>
        <taxon>Basidiomycota</taxon>
        <taxon>Agaricomycotina</taxon>
        <taxon>Tremellomycetes</taxon>
        <taxon>Tremellales</taxon>
        <taxon>Cryptococcaceae</taxon>
        <taxon>Kwoniella</taxon>
    </lineage>
</organism>
<evidence type="ECO:0000256" key="1">
    <source>
        <dbReference type="ARBA" id="ARBA00001686"/>
    </source>
</evidence>
<evidence type="ECO:0000256" key="4">
    <source>
        <dbReference type="ARBA" id="ARBA00022679"/>
    </source>
</evidence>
<comment type="similarity">
    <text evidence="2">Belongs to the PI3/PI4-kinase family. Type III PI4K subfamily.</text>
</comment>
<keyword evidence="6" id="KW-0418">Kinase</keyword>
<dbReference type="Pfam" id="PF19274">
    <property type="entry name" value="PI4K_N"/>
    <property type="match status" value="2"/>
</dbReference>
<dbReference type="GO" id="GO:0005737">
    <property type="term" value="C:cytoplasm"/>
    <property type="evidence" value="ECO:0007669"/>
    <property type="project" value="TreeGrafter"/>
</dbReference>
<evidence type="ECO:0000259" key="8">
    <source>
        <dbReference type="PROSITE" id="PS50290"/>
    </source>
</evidence>
<dbReference type="Gene3D" id="1.25.40.70">
    <property type="entry name" value="Phosphatidylinositol 3-kinase, accessory domain (PIK)"/>
    <property type="match status" value="1"/>
</dbReference>
<dbReference type="SUPFAM" id="SSF56112">
    <property type="entry name" value="Protein kinase-like (PK-like)"/>
    <property type="match status" value="1"/>
</dbReference>
<dbReference type="InterPro" id="IPR001263">
    <property type="entry name" value="PI3K_accessory_dom"/>
</dbReference>
<dbReference type="InterPro" id="IPR045495">
    <property type="entry name" value="PI4K_N"/>
</dbReference>
<dbReference type="KEGG" id="kbi:30211795"/>
<evidence type="ECO:0000313" key="10">
    <source>
        <dbReference type="EMBL" id="WVW86196.1"/>
    </source>
</evidence>
<keyword evidence="7" id="KW-0067">ATP-binding</keyword>
<evidence type="ECO:0000259" key="9">
    <source>
        <dbReference type="PROSITE" id="PS51545"/>
    </source>
</evidence>
<evidence type="ECO:0000313" key="11">
    <source>
        <dbReference type="Proteomes" id="UP000092730"/>
    </source>
</evidence>
<dbReference type="Pfam" id="PF00454">
    <property type="entry name" value="PI3_PI4_kinase"/>
    <property type="match status" value="1"/>
</dbReference>
<name>A0AAJ8KEI7_9TREE</name>
<proteinExistence type="inferred from homology"/>
<gene>
    <name evidence="10" type="ORF">I302_108238</name>
</gene>
<reference evidence="10" key="1">
    <citation type="submission" date="2013-07" db="EMBL/GenBank/DDBJ databases">
        <authorList>
            <consortium name="The Broad Institute Genome Sequencing Platform"/>
            <person name="Cuomo C."/>
            <person name="Litvintseva A."/>
            <person name="Chen Y."/>
            <person name="Heitman J."/>
            <person name="Sun S."/>
            <person name="Springer D."/>
            <person name="Dromer F."/>
            <person name="Young S.K."/>
            <person name="Zeng Q."/>
            <person name="Gargeya S."/>
            <person name="Fitzgerald M."/>
            <person name="Abouelleil A."/>
            <person name="Alvarado L."/>
            <person name="Berlin A.M."/>
            <person name="Chapman S.B."/>
            <person name="Dewar J."/>
            <person name="Goldberg J."/>
            <person name="Griggs A."/>
            <person name="Gujja S."/>
            <person name="Hansen M."/>
            <person name="Howarth C."/>
            <person name="Imamovic A."/>
            <person name="Larimer J."/>
            <person name="McCowan C."/>
            <person name="Murphy C."/>
            <person name="Pearson M."/>
            <person name="Priest M."/>
            <person name="Roberts A."/>
            <person name="Saif S."/>
            <person name="Shea T."/>
            <person name="Sykes S."/>
            <person name="Wortman J."/>
            <person name="Nusbaum C."/>
            <person name="Birren B."/>
        </authorList>
    </citation>
    <scope>NUCLEOTIDE SEQUENCE</scope>
    <source>
        <strain evidence="10">CBS 10118</strain>
    </source>
</reference>
<reference evidence="10" key="2">
    <citation type="submission" date="2024-02" db="EMBL/GenBank/DDBJ databases">
        <title>Comparative genomics of Cryptococcus and Kwoniella reveals pathogenesis evolution and contrasting modes of karyotype evolution via chromosome fusion or intercentromeric recombination.</title>
        <authorList>
            <person name="Coelho M.A."/>
            <person name="David-Palma M."/>
            <person name="Shea T."/>
            <person name="Bowers K."/>
            <person name="McGinley-Smith S."/>
            <person name="Mohammad A.W."/>
            <person name="Gnirke A."/>
            <person name="Yurkov A.M."/>
            <person name="Nowrousian M."/>
            <person name="Sun S."/>
            <person name="Cuomo C.A."/>
            <person name="Heitman J."/>
        </authorList>
    </citation>
    <scope>NUCLEOTIDE SEQUENCE</scope>
    <source>
        <strain evidence="10">CBS 10118</strain>
    </source>
</reference>
<dbReference type="CDD" id="cd05167">
    <property type="entry name" value="PI4Kc_III_alpha"/>
    <property type="match status" value="1"/>
</dbReference>
<dbReference type="GO" id="GO:0005886">
    <property type="term" value="C:plasma membrane"/>
    <property type="evidence" value="ECO:0007669"/>
    <property type="project" value="TreeGrafter"/>
</dbReference>
<evidence type="ECO:0000256" key="5">
    <source>
        <dbReference type="ARBA" id="ARBA00022741"/>
    </source>
</evidence>
<keyword evidence="5" id="KW-0547">Nucleotide-binding</keyword>
<dbReference type="EMBL" id="CP144547">
    <property type="protein sequence ID" value="WVW86196.1"/>
    <property type="molecule type" value="Genomic_DNA"/>
</dbReference>
<dbReference type="InterPro" id="IPR036940">
    <property type="entry name" value="PI3/4_kinase_cat_sf"/>
</dbReference>
<dbReference type="Gene3D" id="1.10.1070.11">
    <property type="entry name" value="Phosphatidylinositol 3-/4-kinase, catalytic domain"/>
    <property type="match status" value="1"/>
</dbReference>
<dbReference type="PROSITE" id="PS00915">
    <property type="entry name" value="PI3_4_KINASE_1"/>
    <property type="match status" value="1"/>
</dbReference>
<dbReference type="InterPro" id="IPR015433">
    <property type="entry name" value="PI3/4_kinase"/>
</dbReference>
<keyword evidence="11" id="KW-1185">Reference proteome</keyword>
<comment type="catalytic activity">
    <reaction evidence="1">
        <text>a 1,2-diacyl-sn-glycero-3-phospho-(1D-myo-inositol) + ATP = a 1,2-diacyl-sn-glycero-3-phospho-(1D-myo-inositol 4-phosphate) + ADP + H(+)</text>
        <dbReference type="Rhea" id="RHEA:19877"/>
        <dbReference type="ChEBI" id="CHEBI:15378"/>
        <dbReference type="ChEBI" id="CHEBI:30616"/>
        <dbReference type="ChEBI" id="CHEBI:57880"/>
        <dbReference type="ChEBI" id="CHEBI:58178"/>
        <dbReference type="ChEBI" id="CHEBI:456216"/>
        <dbReference type="EC" id="2.7.1.67"/>
    </reaction>
</comment>
<evidence type="ECO:0000256" key="3">
    <source>
        <dbReference type="ARBA" id="ARBA00012169"/>
    </source>
</evidence>
<dbReference type="Pfam" id="PF00613">
    <property type="entry name" value="PI3Ka"/>
    <property type="match status" value="1"/>
</dbReference>
<dbReference type="SMART" id="SM00146">
    <property type="entry name" value="PI3Kc"/>
    <property type="match status" value="1"/>
</dbReference>
<dbReference type="FunFam" id="3.30.1010.10:FF:000014">
    <property type="entry name" value="Phosphatidylinositol 4-kinase STT4"/>
    <property type="match status" value="1"/>
</dbReference>
<evidence type="ECO:0000256" key="6">
    <source>
        <dbReference type="ARBA" id="ARBA00022777"/>
    </source>
</evidence>
<dbReference type="InterPro" id="IPR018936">
    <property type="entry name" value="PI3/4_kinase_CS"/>
</dbReference>
<feature type="domain" description="PIK helical" evidence="9">
    <location>
        <begin position="1493"/>
        <end position="1679"/>
    </location>
</feature>
<dbReference type="FunFam" id="1.10.1070.11:FF:000012">
    <property type="entry name" value="Phosphatidylinositol 4-kinase alpha 1"/>
    <property type="match status" value="1"/>
</dbReference>
<dbReference type="PROSITE" id="PS51545">
    <property type="entry name" value="PIK_HELICAL"/>
    <property type="match status" value="1"/>
</dbReference>
<evidence type="ECO:0000256" key="7">
    <source>
        <dbReference type="ARBA" id="ARBA00022840"/>
    </source>
</evidence>
<dbReference type="InterPro" id="IPR000403">
    <property type="entry name" value="PI3/4_kinase_cat_dom"/>
</dbReference>
<dbReference type="PROSITE" id="PS00916">
    <property type="entry name" value="PI3_4_KINASE_2"/>
    <property type="match status" value="1"/>
</dbReference>
<protein>
    <recommendedName>
        <fullName evidence="3">1-phosphatidylinositol 4-kinase</fullName>
        <ecNumber evidence="3">2.7.1.67</ecNumber>
    </recommendedName>
</protein>
<dbReference type="InterPro" id="IPR016024">
    <property type="entry name" value="ARM-type_fold"/>
</dbReference>
<dbReference type="SMART" id="SM00145">
    <property type="entry name" value="PI3Ka"/>
    <property type="match status" value="1"/>
</dbReference>
<dbReference type="GO" id="GO:0048015">
    <property type="term" value="P:phosphatidylinositol-mediated signaling"/>
    <property type="evidence" value="ECO:0007669"/>
    <property type="project" value="TreeGrafter"/>
</dbReference>
<sequence>MTFGPTATDNDDDLRGNLIASSLLIQSYIDIILDLEPHSTVPAAKMDCLDEPLHLQILTSLASNYAHDAKTTEDEKSISVLLDGLPNNTLSSNDVEELIPHDEDDWTEFEINHAISYAHYVSSLPLTSPHLSECLPRLNALLFGLLRHANPAPNGDDSPSSSYRSLEAGGLGSNSQAQLCEGLLKALLWVAWGKSKLREDIGGVLEDFVEKIEALMSGSAGITFPLVLLHCLHSVISHCPLPPFPTRTIASIIRSLLAISSPGNLINLVHQPTSAASTPHIRIPPTTPFTAPHPITPSGVVMAVTEINNVLLSTTLLPYPNVGESQKAFAHQLGGYHHPYSQLYGQEGIDHIARKQTKQLVDDALNLDDIKRLSAVAEDHAILDEAGKIALRWWTDLMGGSSIVEESPYSRRGSLFSIGGQPDEEVELMVSVLYLLNNLSLHHPEPDASHLARLKLLLSEDSSVADSRVLEAVFVCTSIQVRNDRSLGTAMTHHIRRLLLSPIPAFEGEMGGSGNSVPPAVVAASKCLAICIEMSANDDLTSSTLYSLLNTLSHSTSVPGAMSIRSTPMHHHYKGETDASTVKTGATGFRATEEQRRLVAVTAVEVVSRLALEIGKEDIIHLSISMLIQRLRGVDLATESTIVTNLVPLALAAPNGDLIEVYRAFSQISRSSHPEDPRNSSNAVLAAQTTLAKGLGTRLDCADGYLVELLSLFADKGTQTQMVAMASHGFDSRDKDAVAQLRQEGEKRVGDMKAWLAALLIPIATLLSHNCYHPDKGASPELVAHFRNLWFLCVVFGLSGPAGQKRLSEHETNALKTIAVKTPALVLENSNDFVASDLAYNSILRKDYAASIQQSQRNALTQYLPHQRHTYDIRNMTTPQTTLLMAISDLEEARTMKYRPSVLLQYFTNESINESPLIGCLDAIAQKITSSFMKQVYTQVITHSLPPIVADEVCKILVACTHRMRKVREIALNYARQLLETFSALLCDRKVVFTLLEILTLMRRSCELQYTDEYSPVYDFTSDKMDLTLHLTDDYAVRNEITSQLHSVTKHWLTVAISRAPIEVQSTLQSYLNESRDVLLIDSVEMGAGLALHFSKTISRLDRQETIMPNIGGWPSDSSNLVASQFASKNYFNGELSGARLILTQGLSNLQEGSPANSSPAELLAFKSQMAQATSNIKTKNKPFNVPEIRRILLRAVSVLIASPKMDRDILHYLVELPMAAFTPLAIAAGVDAWTWLLRQRPEAEVAIIGAITGGWLHTIRQRKGLFSTSMNYQDPFEQPVEYAPSDKKVSDLELAKARKLLRPHLLLVQVLSSQFQAIKYRERGIMVCLIRLMMRSLKAHKQMSTHPLAREVRFSLLLFGFQMLASSRMEALLELRFRDRLFHAAFSWFAFRPQWSFGSDRIQVGAEIKLLQDLLQIVQEDKIRGDHSTSSLSDRAPAFLIRGSASMHEYESHHRDRVKLLQLLIENEISRLSVWCNPLNENGRPNAPPAGALERSITGDEWTRLVGKAWNVNPAMAVHMGERFKNIPVQTEISRLVKSDPQSVIDVPEALHFLLGDKLENNARAALKWLPVWSAVPPVTAIVYFQPRYGNHPLILQYAMRVLEQHPVELTFFFVPQVVQALRADALGYVERFIFETSKISQLFCHQIIWNMKANTYRDDDASQPDPMKPLLDRMIDMIVAGLSGKAKGFYDLEFTFFDAVTSISGKLKPFIKKSKPEKKAKIDEEMALINLSVGVYLPSNPDGVVIDLDRKSGRPLQSHAKAPFMATFKVQKERIDLPSDSNIEISDEAKLVKTKYDVWQSAIFKVGDDCRQDVLALQIIAMFKNVFTSIGLTLYLFPYRVTATAPGCGVIDVVPNATSRDEMGRAKINDLFSYFVDKYGGVDTVSFQKARLNFIQSMAAYSVACYILQIKDRHNGNIMIDGDGHIVHIDFGFLFDIGPGGIKFEPSSFKLNHEMVALMGGRDSQGYKIFTELTVKAFLAIRPHADQLVDAVHLMLGTALPSFKGEGTIMRLKNRFQLQLSERQAADYMMGVVENARENMRSNVYDGFQKIQK</sequence>
<dbReference type="Gene3D" id="3.30.1010.10">
    <property type="entry name" value="Phosphatidylinositol 3-kinase Catalytic Subunit, Chain A, domain 4"/>
    <property type="match status" value="1"/>
</dbReference>
<dbReference type="SUPFAM" id="SSF48371">
    <property type="entry name" value="ARM repeat"/>
    <property type="match status" value="1"/>
</dbReference>
<dbReference type="GO" id="GO:0004430">
    <property type="term" value="F:1-phosphatidylinositol 4-kinase activity"/>
    <property type="evidence" value="ECO:0007669"/>
    <property type="project" value="UniProtKB-EC"/>
</dbReference>
<dbReference type="Proteomes" id="UP000092730">
    <property type="component" value="Chromosome 7"/>
</dbReference>
<feature type="domain" description="PI3K/PI4K catalytic" evidence="8">
    <location>
        <begin position="1781"/>
        <end position="2043"/>
    </location>
</feature>
<dbReference type="GO" id="GO:0046854">
    <property type="term" value="P:phosphatidylinositol phosphate biosynthetic process"/>
    <property type="evidence" value="ECO:0007669"/>
    <property type="project" value="InterPro"/>
</dbReference>
<dbReference type="PANTHER" id="PTHR10048:SF15">
    <property type="entry name" value="PHOSPHATIDYLINOSITOL 4-KINASE ALPHA"/>
    <property type="match status" value="1"/>
</dbReference>
<dbReference type="PROSITE" id="PS50290">
    <property type="entry name" value="PI3_4_KINASE_3"/>
    <property type="match status" value="1"/>
</dbReference>